<dbReference type="GO" id="GO:0005506">
    <property type="term" value="F:iron ion binding"/>
    <property type="evidence" value="ECO:0007669"/>
    <property type="project" value="InterPro"/>
</dbReference>
<evidence type="ECO:0000256" key="4">
    <source>
        <dbReference type="ARBA" id="ARBA00023004"/>
    </source>
</evidence>
<dbReference type="AlphaFoldDB" id="A0A316ATC1"/>
<organism evidence="6 7">
    <name type="scientific">Dyadobacter jejuensis</name>
    <dbReference type="NCBI Taxonomy" id="1082580"/>
    <lineage>
        <taxon>Bacteria</taxon>
        <taxon>Pseudomonadati</taxon>
        <taxon>Bacteroidota</taxon>
        <taxon>Cytophagia</taxon>
        <taxon>Cytophagales</taxon>
        <taxon>Spirosomataceae</taxon>
        <taxon>Dyadobacter</taxon>
    </lineage>
</organism>
<dbReference type="SUPFAM" id="SSF57802">
    <property type="entry name" value="Rubredoxin-like"/>
    <property type="match status" value="1"/>
</dbReference>
<feature type="domain" description="Rubredoxin-like" evidence="5">
    <location>
        <begin position="427"/>
        <end position="478"/>
    </location>
</feature>
<dbReference type="InterPro" id="IPR024935">
    <property type="entry name" value="Rubredoxin_dom"/>
</dbReference>
<name>A0A316ATC1_9BACT</name>
<dbReference type="PROSITE" id="PS50903">
    <property type="entry name" value="RUBREDOXIN_LIKE"/>
    <property type="match status" value="1"/>
</dbReference>
<keyword evidence="7" id="KW-1185">Reference proteome</keyword>
<accession>A0A316ATC1</accession>
<keyword evidence="3" id="KW-0249">Electron transport</keyword>
<dbReference type="RefSeq" id="WP_109672905.1">
    <property type="nucleotide sequence ID" value="NZ_QGDT01000001.1"/>
</dbReference>
<dbReference type="InterPro" id="IPR024934">
    <property type="entry name" value="Rubredoxin-like_dom"/>
</dbReference>
<dbReference type="Pfam" id="PF00301">
    <property type="entry name" value="Rubredoxin"/>
    <property type="match status" value="1"/>
</dbReference>
<dbReference type="Proteomes" id="UP000245880">
    <property type="component" value="Unassembled WGS sequence"/>
</dbReference>
<evidence type="ECO:0000313" key="6">
    <source>
        <dbReference type="EMBL" id="PWJ60606.1"/>
    </source>
</evidence>
<keyword evidence="4" id="KW-0408">Iron</keyword>
<evidence type="ECO:0000256" key="3">
    <source>
        <dbReference type="ARBA" id="ARBA00022982"/>
    </source>
</evidence>
<evidence type="ECO:0000256" key="1">
    <source>
        <dbReference type="ARBA" id="ARBA00022448"/>
    </source>
</evidence>
<dbReference type="CDD" id="cd00730">
    <property type="entry name" value="rubredoxin"/>
    <property type="match status" value="1"/>
</dbReference>
<keyword evidence="1" id="KW-0813">Transport</keyword>
<evidence type="ECO:0000259" key="5">
    <source>
        <dbReference type="PROSITE" id="PS50903"/>
    </source>
</evidence>
<protein>
    <submittedName>
        <fullName evidence="6">Rubredoxin</fullName>
    </submittedName>
</protein>
<evidence type="ECO:0000313" key="7">
    <source>
        <dbReference type="Proteomes" id="UP000245880"/>
    </source>
</evidence>
<dbReference type="EMBL" id="QGDT01000001">
    <property type="protein sequence ID" value="PWJ60606.1"/>
    <property type="molecule type" value="Genomic_DNA"/>
</dbReference>
<sequence>MRDYFIFKVNLTGGIVSPGTLYIILKSAWKVGVRHVRFGSRQELFISVHNDEVRLLEKEFISQGIIYELNTDRQPNVISSYCGEEVFRTGQWLGPQEYHTILDSLEPTHRLKINISDSNQSFTPFFTGHLNFISSPIPHYWYLYVRGQKQNTITKWPEFVYTNHIGQLAMEIEKRLLPHPTISVAALNDLIQQTRPYISLPAGPDLQLPVFSLPYYEGFNRYESRTWLGLYQRNEQFSIAFLMDLCDLCLRSRVGELCTTPWRSLIIKGIADEFRAQWSDILAKHQINVRHTASELAWQTEDHNPEATALKKRLLRYMDQQDTRTFGLCFGIQTRPKSEVFGSVLIKKRVKFSFGSFPLLSVYDLYHTEHFNPNSRTLIPFEKGLFKAQLPSQVERLCRRYNRTRGSKDLTGTLLETVENQRPTPQDPSYQCPHCLSRYDPLYGDPSQGITKETPFANLPEAYRCAVCDSPKSEMIPL</sequence>
<proteinExistence type="predicted"/>
<gene>
    <name evidence="6" type="ORF">CLV98_101791</name>
</gene>
<comment type="caution">
    <text evidence="6">The sequence shown here is derived from an EMBL/GenBank/DDBJ whole genome shotgun (WGS) entry which is preliminary data.</text>
</comment>
<reference evidence="6 7" key="1">
    <citation type="submission" date="2018-03" db="EMBL/GenBank/DDBJ databases">
        <title>Genomic Encyclopedia of Archaeal and Bacterial Type Strains, Phase II (KMG-II): from individual species to whole genera.</title>
        <authorList>
            <person name="Goeker M."/>
        </authorList>
    </citation>
    <scope>NUCLEOTIDE SEQUENCE [LARGE SCALE GENOMIC DNA]</scope>
    <source>
        <strain evidence="6 7">DSM 100346</strain>
    </source>
</reference>
<dbReference type="Gene3D" id="2.20.28.10">
    <property type="match status" value="1"/>
</dbReference>
<evidence type="ECO:0000256" key="2">
    <source>
        <dbReference type="ARBA" id="ARBA00022723"/>
    </source>
</evidence>
<dbReference type="OrthoDB" id="9758182at2"/>
<keyword evidence="2" id="KW-0479">Metal-binding</keyword>